<comment type="function">
    <text evidence="6">Catalyzes the transfer of a formyl group from 10-formyltetrahydrofolate to 5-phospho-ribosyl-glycinamide (GAR), producing 5-phospho-ribosyl-N-formylglycinamide (FGAR) and tetrahydrofolate.</text>
</comment>
<dbReference type="Pfam" id="PF00551">
    <property type="entry name" value="Formyl_trans_N"/>
    <property type="match status" value="1"/>
</dbReference>
<dbReference type="AlphaFoldDB" id="A0A1V5SI74"/>
<dbReference type="EMBL" id="MWBQ01000224">
    <property type="protein sequence ID" value="OQA54165.1"/>
    <property type="molecule type" value="Genomic_DNA"/>
</dbReference>
<evidence type="ECO:0000313" key="8">
    <source>
        <dbReference type="EMBL" id="OQA54165.1"/>
    </source>
</evidence>
<dbReference type="EC" id="2.1.2.2" evidence="6"/>
<feature type="binding site" evidence="6">
    <location>
        <begin position="92"/>
        <end position="95"/>
    </location>
    <ligand>
        <name>(6R)-10-formyltetrahydrofolate</name>
        <dbReference type="ChEBI" id="CHEBI:195366"/>
    </ligand>
</feature>
<feature type="active site" description="Proton donor" evidence="6">
    <location>
        <position position="111"/>
    </location>
</feature>
<dbReference type="InterPro" id="IPR004607">
    <property type="entry name" value="GART"/>
</dbReference>
<dbReference type="CDD" id="cd08645">
    <property type="entry name" value="FMT_core_GART"/>
    <property type="match status" value="1"/>
</dbReference>
<comment type="catalytic activity">
    <reaction evidence="5 6">
        <text>N(1)-(5-phospho-beta-D-ribosyl)glycinamide + (6R)-10-formyltetrahydrofolate = N(2)-formyl-N(1)-(5-phospho-beta-D-ribosyl)glycinamide + (6S)-5,6,7,8-tetrahydrofolate + H(+)</text>
        <dbReference type="Rhea" id="RHEA:15053"/>
        <dbReference type="ChEBI" id="CHEBI:15378"/>
        <dbReference type="ChEBI" id="CHEBI:57453"/>
        <dbReference type="ChEBI" id="CHEBI:143788"/>
        <dbReference type="ChEBI" id="CHEBI:147286"/>
        <dbReference type="ChEBI" id="CHEBI:195366"/>
        <dbReference type="EC" id="2.1.2.2"/>
    </reaction>
</comment>
<keyword evidence="2 6" id="KW-0808">Transferase</keyword>
<comment type="caution">
    <text evidence="8">The sequence shown here is derived from an EMBL/GenBank/DDBJ whole genome shotgun (WGS) entry which is preliminary data.</text>
</comment>
<dbReference type="GO" id="GO:0006189">
    <property type="term" value="P:'de novo' IMP biosynthetic process"/>
    <property type="evidence" value="ECO:0007669"/>
    <property type="project" value="UniProtKB-UniRule"/>
</dbReference>
<dbReference type="Gene3D" id="3.40.50.170">
    <property type="entry name" value="Formyl transferase, N-terminal domain"/>
    <property type="match status" value="1"/>
</dbReference>
<name>A0A1V5SI74_9BACT</name>
<dbReference type="GO" id="GO:0004644">
    <property type="term" value="F:phosphoribosylglycinamide formyltransferase activity"/>
    <property type="evidence" value="ECO:0007669"/>
    <property type="project" value="UniProtKB-UniRule"/>
</dbReference>
<accession>A0A1V5SI74</accession>
<evidence type="ECO:0000256" key="2">
    <source>
        <dbReference type="ARBA" id="ARBA00022679"/>
    </source>
</evidence>
<organism evidence="8">
    <name type="scientific">Candidatus Atribacter allofermentans</name>
    <dbReference type="NCBI Taxonomy" id="1852833"/>
    <lineage>
        <taxon>Bacteria</taxon>
        <taxon>Pseudomonadati</taxon>
        <taxon>Atribacterota</taxon>
        <taxon>Atribacteria</taxon>
        <taxon>Atribacterales</taxon>
        <taxon>Atribacteraceae</taxon>
        <taxon>Atribacter</taxon>
    </lineage>
</organism>
<dbReference type="HAMAP" id="MF_01930">
    <property type="entry name" value="PurN"/>
    <property type="match status" value="1"/>
</dbReference>
<dbReference type="FunFam" id="3.40.50.170:FF:000007">
    <property type="entry name" value="Phosphoribosylglycinamide formyltransferase"/>
    <property type="match status" value="1"/>
</dbReference>
<dbReference type="GO" id="GO:0005829">
    <property type="term" value="C:cytosol"/>
    <property type="evidence" value="ECO:0007669"/>
    <property type="project" value="TreeGrafter"/>
</dbReference>
<evidence type="ECO:0000256" key="6">
    <source>
        <dbReference type="HAMAP-Rule" id="MF_01930"/>
    </source>
</evidence>
<evidence type="ECO:0000256" key="5">
    <source>
        <dbReference type="ARBA" id="ARBA00047664"/>
    </source>
</evidence>
<sequence>MIEKNIVVMASGRGTNLQAIIDATQSGFIPGKITLVISDNPDAFALIRAQKAKIPTLVLDFKSFTGKKAYEDELLKVLKKENPSIICLAGYMRIVGKAIISQFYYRILNIHPSLLPAFPGLDAQKQALEYGVKVSGCTVHFVDEGMDSGPIILQAPVLIKDNDTVESLSQSILEKEHEIYCQAIKMLLEDKLMVQGRTVRVKG</sequence>
<dbReference type="InterPro" id="IPR001555">
    <property type="entry name" value="GART_AS"/>
</dbReference>
<evidence type="ECO:0000256" key="3">
    <source>
        <dbReference type="ARBA" id="ARBA00022755"/>
    </source>
</evidence>
<dbReference type="NCBIfam" id="TIGR00639">
    <property type="entry name" value="PurN"/>
    <property type="match status" value="1"/>
</dbReference>
<keyword evidence="3 6" id="KW-0658">Purine biosynthesis</keyword>
<feature type="binding site" evidence="6">
    <location>
        <position position="109"/>
    </location>
    <ligand>
        <name>(6R)-10-formyltetrahydrofolate</name>
        <dbReference type="ChEBI" id="CHEBI:195366"/>
    </ligand>
</feature>
<feature type="domain" description="Formyl transferase N-terminal" evidence="7">
    <location>
        <begin position="4"/>
        <end position="184"/>
    </location>
</feature>
<evidence type="ECO:0000259" key="7">
    <source>
        <dbReference type="Pfam" id="PF00551"/>
    </source>
</evidence>
<evidence type="ECO:0000256" key="4">
    <source>
        <dbReference type="ARBA" id="ARBA00038440"/>
    </source>
</evidence>
<dbReference type="PANTHER" id="PTHR43369">
    <property type="entry name" value="PHOSPHORIBOSYLGLYCINAMIDE FORMYLTRANSFERASE"/>
    <property type="match status" value="1"/>
</dbReference>
<comment type="pathway">
    <text evidence="1 6">Purine metabolism; IMP biosynthesis via de novo pathway; N(2)-formyl-N(1)-(5-phospho-D-ribosyl)glycinamide from N(1)-(5-phospho-D-ribosyl)glycinamide (10-formyl THF route): step 1/1.</text>
</comment>
<feature type="binding site" evidence="6">
    <location>
        <begin position="14"/>
        <end position="16"/>
    </location>
    <ligand>
        <name>N(1)-(5-phospho-beta-D-ribosyl)glycinamide</name>
        <dbReference type="ChEBI" id="CHEBI:143788"/>
    </ligand>
</feature>
<dbReference type="PROSITE" id="PS00373">
    <property type="entry name" value="GART"/>
    <property type="match status" value="1"/>
</dbReference>
<dbReference type="InterPro" id="IPR002376">
    <property type="entry name" value="Formyl_transf_N"/>
</dbReference>
<dbReference type="Proteomes" id="UP000485569">
    <property type="component" value="Unassembled WGS sequence"/>
</dbReference>
<proteinExistence type="inferred from homology"/>
<feature type="site" description="Raises pKa of active site His" evidence="6">
    <location>
        <position position="147"/>
    </location>
</feature>
<comment type="similarity">
    <text evidence="4 6">Belongs to the GART family.</text>
</comment>
<dbReference type="UniPathway" id="UPA00074">
    <property type="reaction ID" value="UER00126"/>
</dbReference>
<reference evidence="8" key="1">
    <citation type="submission" date="2017-02" db="EMBL/GenBank/DDBJ databases">
        <title>Delving into the versatile metabolic prowess of the omnipresent phylum Bacteroidetes.</title>
        <authorList>
            <person name="Nobu M.K."/>
            <person name="Mei R."/>
            <person name="Narihiro T."/>
            <person name="Kuroda K."/>
            <person name="Liu W.-T."/>
        </authorList>
    </citation>
    <scope>NUCLEOTIDE SEQUENCE</scope>
    <source>
        <strain evidence="8">ADurb.Bin276</strain>
    </source>
</reference>
<protein>
    <recommendedName>
        <fullName evidence="6">Phosphoribosylglycinamide formyltransferase</fullName>
        <ecNumber evidence="6">2.1.2.2</ecNumber>
    </recommendedName>
    <alternativeName>
        <fullName evidence="6">5'-phosphoribosylglycinamide transformylase</fullName>
    </alternativeName>
    <alternativeName>
        <fullName evidence="6">GAR transformylase</fullName>
        <shortName evidence="6">GART</shortName>
    </alternativeName>
</protein>
<dbReference type="PANTHER" id="PTHR43369:SF2">
    <property type="entry name" value="PHOSPHORIBOSYLGLYCINAMIDE FORMYLTRANSFERASE"/>
    <property type="match status" value="1"/>
</dbReference>
<dbReference type="InterPro" id="IPR036477">
    <property type="entry name" value="Formyl_transf_N_sf"/>
</dbReference>
<dbReference type="SUPFAM" id="SSF53328">
    <property type="entry name" value="Formyltransferase"/>
    <property type="match status" value="1"/>
</dbReference>
<gene>
    <name evidence="6 8" type="primary">purN</name>
    <name evidence="8" type="ORF">BWY41_02243</name>
</gene>
<feature type="binding site" evidence="6">
    <location>
        <position position="67"/>
    </location>
    <ligand>
        <name>(6R)-10-formyltetrahydrofolate</name>
        <dbReference type="ChEBI" id="CHEBI:195366"/>
    </ligand>
</feature>
<evidence type="ECO:0000256" key="1">
    <source>
        <dbReference type="ARBA" id="ARBA00005054"/>
    </source>
</evidence>